<accession>A0A9P9R7D9</accession>
<protein>
    <submittedName>
        <fullName evidence="2">Uncharacterized protein</fullName>
    </submittedName>
</protein>
<feature type="region of interest" description="Disordered" evidence="1">
    <location>
        <begin position="33"/>
        <end position="67"/>
    </location>
</feature>
<keyword evidence="3" id="KW-1185">Reference proteome</keyword>
<gene>
    <name evidence="2" type="ORF">B0J15DRAFT_462390</name>
</gene>
<name>A0A9P9R7D9_FUSSL</name>
<reference evidence="2" key="1">
    <citation type="journal article" date="2021" name="Nat. Commun.">
        <title>Genetic determinants of endophytism in the Arabidopsis root mycobiome.</title>
        <authorList>
            <person name="Mesny F."/>
            <person name="Miyauchi S."/>
            <person name="Thiergart T."/>
            <person name="Pickel B."/>
            <person name="Atanasova L."/>
            <person name="Karlsson M."/>
            <person name="Huettel B."/>
            <person name="Barry K.W."/>
            <person name="Haridas S."/>
            <person name="Chen C."/>
            <person name="Bauer D."/>
            <person name="Andreopoulos W."/>
            <person name="Pangilinan J."/>
            <person name="LaButti K."/>
            <person name="Riley R."/>
            <person name="Lipzen A."/>
            <person name="Clum A."/>
            <person name="Drula E."/>
            <person name="Henrissat B."/>
            <person name="Kohler A."/>
            <person name="Grigoriev I.V."/>
            <person name="Martin F.M."/>
            <person name="Hacquard S."/>
        </authorList>
    </citation>
    <scope>NUCLEOTIDE SEQUENCE</scope>
    <source>
        <strain evidence="2">FSSC 5 MPI-SDFR-AT-0091</strain>
    </source>
</reference>
<evidence type="ECO:0000313" key="3">
    <source>
        <dbReference type="Proteomes" id="UP000736672"/>
    </source>
</evidence>
<dbReference type="Proteomes" id="UP000736672">
    <property type="component" value="Unassembled WGS sequence"/>
</dbReference>
<dbReference type="EMBL" id="JAGTJS010000005">
    <property type="protein sequence ID" value="KAH7268374.1"/>
    <property type="molecule type" value="Genomic_DNA"/>
</dbReference>
<evidence type="ECO:0000313" key="2">
    <source>
        <dbReference type="EMBL" id="KAH7268374.1"/>
    </source>
</evidence>
<feature type="region of interest" description="Disordered" evidence="1">
    <location>
        <begin position="420"/>
        <end position="451"/>
    </location>
</feature>
<feature type="compositionally biased region" description="Polar residues" evidence="1">
    <location>
        <begin position="440"/>
        <end position="451"/>
    </location>
</feature>
<dbReference type="PANTHER" id="PTHR42068:SF1">
    <property type="entry name" value="YALI0B18964P"/>
    <property type="match status" value="1"/>
</dbReference>
<dbReference type="AlphaFoldDB" id="A0A9P9R7D9"/>
<feature type="compositionally biased region" description="Polar residues" evidence="1">
    <location>
        <begin position="322"/>
        <end position="333"/>
    </location>
</feature>
<dbReference type="OrthoDB" id="5089735at2759"/>
<proteinExistence type="predicted"/>
<sequence>MSPPHYKRHGGFWGRSISTNTFDFTFDFTTAPQSKLESGQRGPDGFSRAPADKRTHLVPPQSDNHVTPQPLMARWSTQEQPTQFFHSPEAPFEIGVVPPLDQDPEWPLLNSPVSVLPDSSNPSRPLPRSDGFASLSELSRIHDKVNIDSPEPEEIDLDLELDKLQISLPRRDKIITPAQFENYLEIRVRESHVREAWNEAEQQIHEDDDQEEIDYDTADDEDISKQLADQRRHQAEHIANYRQRMIKTTGDTSLSPVDSCKPPTPKTPSPGPSTDSRGTPPTSLHDDKASVKSVQSARSNRLRSNSSPRPATRQSSRRRAGSTPSQASRQGSHSPLPEFARGLPQDPFPNRPDSAARTHKSGYPRSVVPISPRTRLMRPRPLRRANPNAGNQQSYIPHMKGQQSSLNWAGGALAYRLGQMSSPCRMPGTQHTPLRPPPSQSTSGAGSEAQY</sequence>
<feature type="compositionally biased region" description="Low complexity" evidence="1">
    <location>
        <begin position="296"/>
        <end position="311"/>
    </location>
</feature>
<organism evidence="2 3">
    <name type="scientific">Fusarium solani</name>
    <name type="common">Filamentous fungus</name>
    <dbReference type="NCBI Taxonomy" id="169388"/>
    <lineage>
        <taxon>Eukaryota</taxon>
        <taxon>Fungi</taxon>
        <taxon>Dikarya</taxon>
        <taxon>Ascomycota</taxon>
        <taxon>Pezizomycotina</taxon>
        <taxon>Sordariomycetes</taxon>
        <taxon>Hypocreomycetidae</taxon>
        <taxon>Hypocreales</taxon>
        <taxon>Nectriaceae</taxon>
        <taxon>Fusarium</taxon>
        <taxon>Fusarium solani species complex</taxon>
    </lineage>
</organism>
<evidence type="ECO:0000256" key="1">
    <source>
        <dbReference type="SAM" id="MobiDB-lite"/>
    </source>
</evidence>
<feature type="compositionally biased region" description="Pro residues" evidence="1">
    <location>
        <begin position="262"/>
        <end position="271"/>
    </location>
</feature>
<feature type="region of interest" description="Disordered" evidence="1">
    <location>
        <begin position="248"/>
        <end position="395"/>
    </location>
</feature>
<dbReference type="PANTHER" id="PTHR42068">
    <property type="entry name" value="YALI0B18964P"/>
    <property type="match status" value="1"/>
</dbReference>
<comment type="caution">
    <text evidence="2">The sequence shown here is derived from an EMBL/GenBank/DDBJ whole genome shotgun (WGS) entry which is preliminary data.</text>
</comment>